<name>A0ABS4U4U9_9PSEU</name>
<dbReference type="RefSeq" id="WP_209647843.1">
    <property type="nucleotide sequence ID" value="NZ_JAGINW010000001.1"/>
</dbReference>
<gene>
    <name evidence="1" type="ORF">JOF56_011611</name>
</gene>
<comment type="caution">
    <text evidence="1">The sequence shown here is derived from an EMBL/GenBank/DDBJ whole genome shotgun (WGS) entry which is preliminary data.</text>
</comment>
<sequence length="143" mass="15241">MIWATTAEVRDYLSDDDILPADYDEATLQRDIDKAVRKMATQILRWPCLNEDDRPDDEKVRKDVIAAVAELIKYRREQAAAAEALGGAGTAEILKAGGSISAGKTSVSGGKGAKVGRYADTLPCDTVEALEAAGMIGGSVPTW</sequence>
<organism evidence="1 2">
    <name type="scientific">Kibdelosporangium banguiense</name>
    <dbReference type="NCBI Taxonomy" id="1365924"/>
    <lineage>
        <taxon>Bacteria</taxon>
        <taxon>Bacillati</taxon>
        <taxon>Actinomycetota</taxon>
        <taxon>Actinomycetes</taxon>
        <taxon>Pseudonocardiales</taxon>
        <taxon>Pseudonocardiaceae</taxon>
        <taxon>Kibdelosporangium</taxon>
    </lineage>
</organism>
<evidence type="ECO:0000313" key="1">
    <source>
        <dbReference type="EMBL" id="MBP2331226.1"/>
    </source>
</evidence>
<reference evidence="1 2" key="1">
    <citation type="submission" date="2021-03" db="EMBL/GenBank/DDBJ databases">
        <title>Sequencing the genomes of 1000 actinobacteria strains.</title>
        <authorList>
            <person name="Klenk H.-P."/>
        </authorList>
    </citation>
    <scope>NUCLEOTIDE SEQUENCE [LARGE SCALE GENOMIC DNA]</scope>
    <source>
        <strain evidence="1 2">DSM 46670</strain>
    </source>
</reference>
<proteinExistence type="predicted"/>
<evidence type="ECO:0000313" key="2">
    <source>
        <dbReference type="Proteomes" id="UP001519332"/>
    </source>
</evidence>
<protein>
    <recommendedName>
        <fullName evidence="3">Head-to-tail adaptor</fullName>
    </recommendedName>
</protein>
<evidence type="ECO:0008006" key="3">
    <source>
        <dbReference type="Google" id="ProtNLM"/>
    </source>
</evidence>
<keyword evidence="2" id="KW-1185">Reference proteome</keyword>
<dbReference type="Proteomes" id="UP001519332">
    <property type="component" value="Unassembled WGS sequence"/>
</dbReference>
<dbReference type="EMBL" id="JAGINW010000001">
    <property type="protein sequence ID" value="MBP2331226.1"/>
    <property type="molecule type" value="Genomic_DNA"/>
</dbReference>
<accession>A0ABS4U4U9</accession>